<feature type="non-terminal residue" evidence="2">
    <location>
        <position position="94"/>
    </location>
</feature>
<dbReference type="EMBL" id="JBJQND010000009">
    <property type="protein sequence ID" value="KAL3866560.1"/>
    <property type="molecule type" value="Genomic_DNA"/>
</dbReference>
<feature type="compositionally biased region" description="Basic and acidic residues" evidence="1">
    <location>
        <begin position="42"/>
        <end position="54"/>
    </location>
</feature>
<evidence type="ECO:0000313" key="3">
    <source>
        <dbReference type="Proteomes" id="UP001634394"/>
    </source>
</evidence>
<feature type="compositionally biased region" description="Basic residues" evidence="1">
    <location>
        <begin position="59"/>
        <end position="71"/>
    </location>
</feature>
<protein>
    <submittedName>
        <fullName evidence="2">Uncharacterized protein</fullName>
    </submittedName>
</protein>
<evidence type="ECO:0000313" key="2">
    <source>
        <dbReference type="EMBL" id="KAL3866560.1"/>
    </source>
</evidence>
<gene>
    <name evidence="2" type="ORF">ACJMK2_043849</name>
</gene>
<proteinExistence type="predicted"/>
<sequence>KEIKSQIIQGCLSTRLRRRALREEMDLTHLLTLARAMELSDKQATEIEKSERENTNVITKRRTPTHRRNKTHFMEKTKGINKQHHKDQTCRNCG</sequence>
<dbReference type="Proteomes" id="UP001634394">
    <property type="component" value="Unassembled WGS sequence"/>
</dbReference>
<accession>A0ABD3W1S2</accession>
<feature type="region of interest" description="Disordered" evidence="1">
    <location>
        <begin position="42"/>
        <end position="94"/>
    </location>
</feature>
<organism evidence="2 3">
    <name type="scientific">Sinanodonta woodiana</name>
    <name type="common">Chinese pond mussel</name>
    <name type="synonym">Anodonta woodiana</name>
    <dbReference type="NCBI Taxonomy" id="1069815"/>
    <lineage>
        <taxon>Eukaryota</taxon>
        <taxon>Metazoa</taxon>
        <taxon>Spiralia</taxon>
        <taxon>Lophotrochozoa</taxon>
        <taxon>Mollusca</taxon>
        <taxon>Bivalvia</taxon>
        <taxon>Autobranchia</taxon>
        <taxon>Heteroconchia</taxon>
        <taxon>Palaeoheterodonta</taxon>
        <taxon>Unionida</taxon>
        <taxon>Unionoidea</taxon>
        <taxon>Unionidae</taxon>
        <taxon>Unioninae</taxon>
        <taxon>Sinanodonta</taxon>
    </lineage>
</organism>
<comment type="caution">
    <text evidence="2">The sequence shown here is derived from an EMBL/GenBank/DDBJ whole genome shotgun (WGS) entry which is preliminary data.</text>
</comment>
<reference evidence="2 3" key="1">
    <citation type="submission" date="2024-11" db="EMBL/GenBank/DDBJ databases">
        <title>Chromosome-level genome assembly of the freshwater bivalve Anodonta woodiana.</title>
        <authorList>
            <person name="Chen X."/>
        </authorList>
    </citation>
    <scope>NUCLEOTIDE SEQUENCE [LARGE SCALE GENOMIC DNA]</scope>
    <source>
        <strain evidence="2">MN2024</strain>
        <tissue evidence="2">Gills</tissue>
    </source>
</reference>
<dbReference type="AlphaFoldDB" id="A0ABD3W1S2"/>
<feature type="non-terminal residue" evidence="2">
    <location>
        <position position="1"/>
    </location>
</feature>
<keyword evidence="3" id="KW-1185">Reference proteome</keyword>
<evidence type="ECO:0000256" key="1">
    <source>
        <dbReference type="SAM" id="MobiDB-lite"/>
    </source>
</evidence>
<name>A0ABD3W1S2_SINWO</name>